<dbReference type="VEuPathDB" id="TrichDB:TVAGG3_0350240"/>
<dbReference type="InParanoid" id="A2EHE3"/>
<feature type="region of interest" description="Disordered" evidence="2">
    <location>
        <begin position="361"/>
        <end position="384"/>
    </location>
</feature>
<reference evidence="3" key="1">
    <citation type="submission" date="2006-10" db="EMBL/GenBank/DDBJ databases">
        <authorList>
            <person name="Amadeo P."/>
            <person name="Zhao Q."/>
            <person name="Wortman J."/>
            <person name="Fraser-Liggett C."/>
            <person name="Carlton J."/>
        </authorList>
    </citation>
    <scope>NUCLEOTIDE SEQUENCE</scope>
    <source>
        <strain evidence="3">G3</strain>
    </source>
</reference>
<proteinExistence type="predicted"/>
<accession>A2EHE3</accession>
<name>A2EHE3_TRIV3</name>
<gene>
    <name evidence="3" type="ORF">TVAG_064690</name>
</gene>
<dbReference type="RefSeq" id="XP_001320144.1">
    <property type="nucleotide sequence ID" value="XM_001320109.1"/>
</dbReference>
<evidence type="ECO:0000256" key="2">
    <source>
        <dbReference type="SAM" id="MobiDB-lite"/>
    </source>
</evidence>
<dbReference type="KEGG" id="tva:4765817"/>
<organism evidence="3 4">
    <name type="scientific">Trichomonas vaginalis (strain ATCC PRA-98 / G3)</name>
    <dbReference type="NCBI Taxonomy" id="412133"/>
    <lineage>
        <taxon>Eukaryota</taxon>
        <taxon>Metamonada</taxon>
        <taxon>Parabasalia</taxon>
        <taxon>Trichomonadida</taxon>
        <taxon>Trichomonadidae</taxon>
        <taxon>Trichomonas</taxon>
    </lineage>
</organism>
<evidence type="ECO:0000313" key="4">
    <source>
        <dbReference type="Proteomes" id="UP000001542"/>
    </source>
</evidence>
<dbReference type="VEuPathDB" id="TrichDB:TVAG_064690"/>
<dbReference type="AlphaFoldDB" id="A2EHE3"/>
<dbReference type="EMBL" id="DS113389">
    <property type="protein sequence ID" value="EAY07921.1"/>
    <property type="molecule type" value="Genomic_DNA"/>
</dbReference>
<keyword evidence="1" id="KW-0175">Coiled coil</keyword>
<protein>
    <submittedName>
        <fullName evidence="3">Uncharacterized protein</fullName>
    </submittedName>
</protein>
<keyword evidence="4" id="KW-1185">Reference proteome</keyword>
<evidence type="ECO:0000313" key="3">
    <source>
        <dbReference type="EMBL" id="EAY07921.1"/>
    </source>
</evidence>
<feature type="compositionally biased region" description="Polar residues" evidence="2">
    <location>
        <begin position="363"/>
        <end position="373"/>
    </location>
</feature>
<feature type="coiled-coil region" evidence="1">
    <location>
        <begin position="304"/>
        <end position="331"/>
    </location>
</feature>
<sequence>MSFDKYFAATECAFADEHDEFSKRVRNIGMKWDELSSTDEETCNLVKELSQLKLLLRRGHLQILRTKEECIHMKLRNAQLAFHVRQLQAEIRRFLPYTSVKNEPSTEYVLSIDKTEIIEKAKKQVAADDKLNQDISDILKQWHEITDLQTKVFNEERQIQQADSQQFKVFSNDYYKQNEMTHKLLDKVHSELLHNYLMAERASKSLLANRQSTQKGIDTRITSLSHELEGLGDKLERKLAESKVKMDKKLEINTKLMKEGIKRQEAYNASAAIDAAKMQKQLSDDLFYFQDKVEELKRKEKKINNQKEFNFAEAEQLISKLESEYNAIISAAAAVPSLDAEHHINLINSVAHAVSEHVDKSKSSSMLDSQAKQLGSAIKKSHKK</sequence>
<reference evidence="3" key="2">
    <citation type="journal article" date="2007" name="Science">
        <title>Draft genome sequence of the sexually transmitted pathogen Trichomonas vaginalis.</title>
        <authorList>
            <person name="Carlton J.M."/>
            <person name="Hirt R.P."/>
            <person name="Silva J.C."/>
            <person name="Delcher A.L."/>
            <person name="Schatz M."/>
            <person name="Zhao Q."/>
            <person name="Wortman J.R."/>
            <person name="Bidwell S.L."/>
            <person name="Alsmark U.C.M."/>
            <person name="Besteiro S."/>
            <person name="Sicheritz-Ponten T."/>
            <person name="Noel C.J."/>
            <person name="Dacks J.B."/>
            <person name="Foster P.G."/>
            <person name="Simillion C."/>
            <person name="Van de Peer Y."/>
            <person name="Miranda-Saavedra D."/>
            <person name="Barton G.J."/>
            <person name="Westrop G.D."/>
            <person name="Mueller S."/>
            <person name="Dessi D."/>
            <person name="Fiori P.L."/>
            <person name="Ren Q."/>
            <person name="Paulsen I."/>
            <person name="Zhang H."/>
            <person name="Bastida-Corcuera F.D."/>
            <person name="Simoes-Barbosa A."/>
            <person name="Brown M.T."/>
            <person name="Hayes R.D."/>
            <person name="Mukherjee M."/>
            <person name="Okumura C.Y."/>
            <person name="Schneider R."/>
            <person name="Smith A.J."/>
            <person name="Vanacova S."/>
            <person name="Villalvazo M."/>
            <person name="Haas B.J."/>
            <person name="Pertea M."/>
            <person name="Feldblyum T.V."/>
            <person name="Utterback T.R."/>
            <person name="Shu C.L."/>
            <person name="Osoegawa K."/>
            <person name="de Jong P.J."/>
            <person name="Hrdy I."/>
            <person name="Horvathova L."/>
            <person name="Zubacova Z."/>
            <person name="Dolezal P."/>
            <person name="Malik S.B."/>
            <person name="Logsdon J.M. Jr."/>
            <person name="Henze K."/>
            <person name="Gupta A."/>
            <person name="Wang C.C."/>
            <person name="Dunne R.L."/>
            <person name="Upcroft J.A."/>
            <person name="Upcroft P."/>
            <person name="White O."/>
            <person name="Salzberg S.L."/>
            <person name="Tang P."/>
            <person name="Chiu C.-H."/>
            <person name="Lee Y.-S."/>
            <person name="Embley T.M."/>
            <person name="Coombs G.H."/>
            <person name="Mottram J.C."/>
            <person name="Tachezy J."/>
            <person name="Fraser-Liggett C.M."/>
            <person name="Johnson P.J."/>
        </authorList>
    </citation>
    <scope>NUCLEOTIDE SEQUENCE [LARGE SCALE GENOMIC DNA]</scope>
    <source>
        <strain evidence="3">G3</strain>
    </source>
</reference>
<dbReference type="Proteomes" id="UP000001542">
    <property type="component" value="Unassembled WGS sequence"/>
</dbReference>
<dbReference type="SMR" id="A2EHE3"/>
<evidence type="ECO:0000256" key="1">
    <source>
        <dbReference type="SAM" id="Coils"/>
    </source>
</evidence>